<dbReference type="EMBL" id="CACSLK010027842">
    <property type="protein sequence ID" value="CAA0834076.1"/>
    <property type="molecule type" value="Genomic_DNA"/>
</dbReference>
<sequence>MDLNPTPFPVKSKYMKPKPTRKIPQASKINKVEPLVQSEKRVFGTARNPNIPQKTAPTRGKPATHLQKKTCRKSAEICSKCRFDRLETSPYWLSQIRLAETVGKHSVSAVFFRLAFDCHAEPFRNIRLELKKYMARHKHLNGEVKWKKLLVSYGLVKEESSTGGQEVKAGLEEKNEQVIMEMMK</sequence>
<dbReference type="Proteomes" id="UP001153555">
    <property type="component" value="Unassembled WGS sequence"/>
</dbReference>
<comment type="caution">
    <text evidence="2">The sequence shown here is derived from an EMBL/GenBank/DDBJ whole genome shotgun (WGS) entry which is preliminary data.</text>
</comment>
<organism evidence="2 3">
    <name type="scientific">Striga hermonthica</name>
    <name type="common">Purple witchweed</name>
    <name type="synonym">Buchnera hermonthica</name>
    <dbReference type="NCBI Taxonomy" id="68872"/>
    <lineage>
        <taxon>Eukaryota</taxon>
        <taxon>Viridiplantae</taxon>
        <taxon>Streptophyta</taxon>
        <taxon>Embryophyta</taxon>
        <taxon>Tracheophyta</taxon>
        <taxon>Spermatophyta</taxon>
        <taxon>Magnoliopsida</taxon>
        <taxon>eudicotyledons</taxon>
        <taxon>Gunneridae</taxon>
        <taxon>Pentapetalae</taxon>
        <taxon>asterids</taxon>
        <taxon>lamiids</taxon>
        <taxon>Lamiales</taxon>
        <taxon>Orobanchaceae</taxon>
        <taxon>Buchnereae</taxon>
        <taxon>Striga</taxon>
    </lineage>
</organism>
<reference evidence="2" key="1">
    <citation type="submission" date="2019-12" db="EMBL/GenBank/DDBJ databases">
        <authorList>
            <person name="Scholes J."/>
        </authorList>
    </citation>
    <scope>NUCLEOTIDE SEQUENCE</scope>
</reference>
<dbReference type="AlphaFoldDB" id="A0A9N7NGU2"/>
<protein>
    <submittedName>
        <fullName evidence="2">Uncharacterized protein</fullName>
    </submittedName>
</protein>
<evidence type="ECO:0000313" key="3">
    <source>
        <dbReference type="Proteomes" id="UP001153555"/>
    </source>
</evidence>
<dbReference type="PANTHER" id="PTHR34468:SF3">
    <property type="entry name" value="OS03G0288900 PROTEIN"/>
    <property type="match status" value="1"/>
</dbReference>
<feature type="region of interest" description="Disordered" evidence="1">
    <location>
        <begin position="1"/>
        <end position="21"/>
    </location>
</feature>
<proteinExistence type="predicted"/>
<dbReference type="OrthoDB" id="1918850at2759"/>
<name>A0A9N7NGU2_STRHE</name>
<gene>
    <name evidence="2" type="ORF">SHERM_29332</name>
</gene>
<evidence type="ECO:0000313" key="2">
    <source>
        <dbReference type="EMBL" id="CAA0834076.1"/>
    </source>
</evidence>
<accession>A0A9N7NGU2</accession>
<dbReference type="PANTHER" id="PTHR34468">
    <property type="entry name" value="MICROTUBULE-ASSOCIATED FUTSCH-LIKE PROTEIN"/>
    <property type="match status" value="1"/>
</dbReference>
<keyword evidence="3" id="KW-1185">Reference proteome</keyword>
<evidence type="ECO:0000256" key="1">
    <source>
        <dbReference type="SAM" id="MobiDB-lite"/>
    </source>
</evidence>